<accession>A0A1U7W7Y1</accession>
<feature type="coiled-coil region" evidence="1">
    <location>
        <begin position="27"/>
        <end position="54"/>
    </location>
</feature>
<proteinExistence type="predicted"/>
<dbReference type="AlphaFoldDB" id="A0A1U7W7Y1"/>
<keyword evidence="2" id="KW-1185">Reference proteome</keyword>
<protein>
    <submittedName>
        <fullName evidence="3">Uncharacterized protein LOC104223550</fullName>
    </submittedName>
</protein>
<keyword evidence="1" id="KW-0175">Coiled coil</keyword>
<evidence type="ECO:0000256" key="1">
    <source>
        <dbReference type="SAM" id="Coils"/>
    </source>
</evidence>
<evidence type="ECO:0000313" key="2">
    <source>
        <dbReference type="Proteomes" id="UP000189701"/>
    </source>
</evidence>
<name>A0A1U7W7Y1_NICSY</name>
<reference evidence="3" key="2">
    <citation type="submission" date="2025-08" db="UniProtKB">
        <authorList>
            <consortium name="RefSeq"/>
        </authorList>
    </citation>
    <scope>IDENTIFICATION</scope>
    <source>
        <tissue evidence="3">Leaf</tissue>
    </source>
</reference>
<sequence>MLLQITYQDKSTQTDENQESKDIFAILTTLSLQMDSMGKRLQQLESQQHDYKNAELSRSEDSKLLEIKGDVEKLHKTHDKVCLPTAAGTSKQVNKKPHTNVNLNNIFDKPFTSKRPKEAIVMTPQITTYANGLHHNKKIYNHITQTYIENIYKIQTFLNLNSRAATTTDPTHDYITRKLQGYNRLIAQPKTKANL</sequence>
<reference evidence="2" key="1">
    <citation type="journal article" date="2013" name="Genome Biol.">
        <title>Reference genomes and transcriptomes of Nicotiana sylvestris and Nicotiana tomentosiformis.</title>
        <authorList>
            <person name="Sierro N."/>
            <person name="Battey J.N."/>
            <person name="Ouadi S."/>
            <person name="Bovet L."/>
            <person name="Goepfert S."/>
            <person name="Bakaher N."/>
            <person name="Peitsch M.C."/>
            <person name="Ivanov N.V."/>
        </authorList>
    </citation>
    <scope>NUCLEOTIDE SEQUENCE [LARGE SCALE GENOMIC DNA]</scope>
</reference>
<dbReference type="RefSeq" id="XP_009773311.1">
    <property type="nucleotide sequence ID" value="XM_009775009.1"/>
</dbReference>
<gene>
    <name evidence="3" type="primary">LOC104223550</name>
</gene>
<feature type="non-terminal residue" evidence="3">
    <location>
        <position position="195"/>
    </location>
</feature>
<dbReference type="Proteomes" id="UP000189701">
    <property type="component" value="Unplaced"/>
</dbReference>
<organism evidence="2 3">
    <name type="scientific">Nicotiana sylvestris</name>
    <name type="common">Wood tobacco</name>
    <name type="synonym">South American tobacco</name>
    <dbReference type="NCBI Taxonomy" id="4096"/>
    <lineage>
        <taxon>Eukaryota</taxon>
        <taxon>Viridiplantae</taxon>
        <taxon>Streptophyta</taxon>
        <taxon>Embryophyta</taxon>
        <taxon>Tracheophyta</taxon>
        <taxon>Spermatophyta</taxon>
        <taxon>Magnoliopsida</taxon>
        <taxon>eudicotyledons</taxon>
        <taxon>Gunneridae</taxon>
        <taxon>Pentapetalae</taxon>
        <taxon>asterids</taxon>
        <taxon>lamiids</taxon>
        <taxon>Solanales</taxon>
        <taxon>Solanaceae</taxon>
        <taxon>Nicotianoideae</taxon>
        <taxon>Nicotianeae</taxon>
        <taxon>Nicotiana</taxon>
    </lineage>
</organism>
<evidence type="ECO:0000313" key="3">
    <source>
        <dbReference type="RefSeq" id="XP_009773311.1"/>
    </source>
</evidence>